<evidence type="ECO:0000259" key="13">
    <source>
        <dbReference type="PROSITE" id="PS51569"/>
    </source>
</evidence>
<keyword evidence="4 11" id="KW-0489">Methyltransferase</keyword>
<dbReference type="CDD" id="cd02440">
    <property type="entry name" value="AdoMet_MTases"/>
    <property type="match status" value="1"/>
</dbReference>
<dbReference type="PANTHER" id="PTHR21451">
    <property type="entry name" value="HISTONE H3 METHYLTRANSFERASE"/>
    <property type="match status" value="1"/>
</dbReference>
<dbReference type="EMBL" id="PDUG01000006">
    <property type="protein sequence ID" value="PIC21744.1"/>
    <property type="molecule type" value="Genomic_DNA"/>
</dbReference>
<evidence type="ECO:0000256" key="2">
    <source>
        <dbReference type="ARBA" id="ARBA00012190"/>
    </source>
</evidence>
<dbReference type="GO" id="GO:0140956">
    <property type="term" value="F:histone H3K79 trimethyltransferase activity"/>
    <property type="evidence" value="ECO:0007669"/>
    <property type="project" value="UniProtKB-EC"/>
</dbReference>
<evidence type="ECO:0000313" key="15">
    <source>
        <dbReference type="Proteomes" id="UP000230233"/>
    </source>
</evidence>
<feature type="domain" description="DOT1" evidence="13">
    <location>
        <begin position="226"/>
        <end position="541"/>
    </location>
</feature>
<evidence type="ECO:0000256" key="6">
    <source>
        <dbReference type="ARBA" id="ARBA00022691"/>
    </source>
</evidence>
<evidence type="ECO:0000256" key="10">
    <source>
        <dbReference type="ARBA" id="ARBA00047770"/>
    </source>
</evidence>
<gene>
    <name evidence="14" type="primary">Cnig_chr_X.g26470</name>
    <name evidence="14" type="ORF">B9Z55_026470</name>
</gene>
<evidence type="ECO:0000256" key="7">
    <source>
        <dbReference type="ARBA" id="ARBA00022853"/>
    </source>
</evidence>
<evidence type="ECO:0000256" key="4">
    <source>
        <dbReference type="ARBA" id="ARBA00022603"/>
    </source>
</evidence>
<dbReference type="Gene3D" id="3.40.50.150">
    <property type="entry name" value="Vaccinia Virus protein VP39"/>
    <property type="match status" value="1"/>
</dbReference>
<keyword evidence="15" id="KW-1185">Reference proteome</keyword>
<comment type="similarity">
    <text evidence="11">Belongs to the class I-like SAM-binding methyltransferase superfamily. DOT1 family.</text>
</comment>
<evidence type="ECO:0000256" key="8">
    <source>
        <dbReference type="ARBA" id="ARBA00023242"/>
    </source>
</evidence>
<dbReference type="PANTHER" id="PTHR21451:SF0">
    <property type="entry name" value="HISTONE-LYSINE N-METHYLTRANSFERASE, H3 LYSINE-79 SPECIFIC"/>
    <property type="match status" value="1"/>
</dbReference>
<evidence type="ECO:0000256" key="5">
    <source>
        <dbReference type="ARBA" id="ARBA00022679"/>
    </source>
</evidence>
<dbReference type="Proteomes" id="UP000230233">
    <property type="component" value="Chromosome X"/>
</dbReference>
<evidence type="ECO:0000256" key="11">
    <source>
        <dbReference type="RuleBase" id="RU271113"/>
    </source>
</evidence>
<comment type="caution">
    <text evidence="14">The sequence shown here is derived from an EMBL/GenBank/DDBJ whole genome shotgun (WGS) entry which is preliminary data.</text>
</comment>
<comment type="function">
    <text evidence="11">Histone methyltransferase that specifically trimethylates histone H3 to form H3K79me3. This methylation is required for telomere silencing and for the pachytene checkpoint during the meiotic cell cycle by allowing the recruitment of RAD9 to double strand breaks. Nucleosomes are preferred as substrate compared to free histone.</text>
</comment>
<reference evidence="15" key="1">
    <citation type="submission" date="2017-10" db="EMBL/GenBank/DDBJ databases">
        <title>Rapid genome shrinkage in a self-fertile nematode reveals novel sperm competition proteins.</title>
        <authorList>
            <person name="Yin D."/>
            <person name="Schwarz E.M."/>
            <person name="Thomas C.G."/>
            <person name="Felde R.L."/>
            <person name="Korf I.F."/>
            <person name="Cutter A.D."/>
            <person name="Schartner C.M."/>
            <person name="Ralston E.J."/>
            <person name="Meyer B.J."/>
            <person name="Haag E.S."/>
        </authorList>
    </citation>
    <scope>NUCLEOTIDE SEQUENCE [LARGE SCALE GENOMIC DNA]</scope>
    <source>
        <strain evidence="15">JU1422</strain>
    </source>
</reference>
<dbReference type="InterPro" id="IPR025789">
    <property type="entry name" value="DOT1_dom"/>
</dbReference>
<comment type="subcellular location">
    <subcellularLocation>
        <location evidence="1 11">Nucleus</location>
    </subcellularLocation>
</comment>
<feature type="compositionally biased region" description="Basic residues" evidence="12">
    <location>
        <begin position="554"/>
        <end position="563"/>
    </location>
</feature>
<feature type="region of interest" description="Disordered" evidence="12">
    <location>
        <begin position="541"/>
        <end position="563"/>
    </location>
</feature>
<dbReference type="EC" id="2.1.1.360" evidence="2 11"/>
<dbReference type="InterPro" id="IPR030445">
    <property type="entry name" value="H3-K79_meTrfase"/>
</dbReference>
<proteinExistence type="inferred from homology"/>
<comment type="miscellaneous">
    <text evidence="11">In contrast to other lysine histone methyltransferases, it does not contain a SET domain, suggesting the existence of another mechanism for methylation of lysine residues of histones.</text>
</comment>
<evidence type="ECO:0000313" key="14">
    <source>
        <dbReference type="EMBL" id="PIC21744.1"/>
    </source>
</evidence>
<dbReference type="SUPFAM" id="SSF53335">
    <property type="entry name" value="S-adenosyl-L-methionine-dependent methyltransferases"/>
    <property type="match status" value="1"/>
</dbReference>
<evidence type="ECO:0000256" key="1">
    <source>
        <dbReference type="ARBA" id="ARBA00004123"/>
    </source>
</evidence>
<feature type="region of interest" description="Disordered" evidence="12">
    <location>
        <begin position="129"/>
        <end position="216"/>
    </location>
</feature>
<keyword evidence="7 11" id="KW-0156">Chromatin regulator</keyword>
<comment type="catalytic activity">
    <reaction evidence="10 11">
        <text>L-lysyl(79)-[histone H3] + 3 S-adenosyl-L-methionine = N(6),N(6),N(6)-trimethyl-L-lysyl(79)-[histone H3] + 3 S-adenosyl-L-homocysteine + 3 H(+)</text>
        <dbReference type="Rhea" id="RHEA:60328"/>
        <dbReference type="Rhea" id="RHEA-COMP:15549"/>
        <dbReference type="Rhea" id="RHEA-COMP:15552"/>
        <dbReference type="ChEBI" id="CHEBI:15378"/>
        <dbReference type="ChEBI" id="CHEBI:29969"/>
        <dbReference type="ChEBI" id="CHEBI:57856"/>
        <dbReference type="ChEBI" id="CHEBI:59789"/>
        <dbReference type="ChEBI" id="CHEBI:61961"/>
        <dbReference type="EC" id="2.1.1.360"/>
    </reaction>
</comment>
<evidence type="ECO:0000256" key="3">
    <source>
        <dbReference type="ARBA" id="ARBA00020987"/>
    </source>
</evidence>
<dbReference type="PROSITE" id="PS51569">
    <property type="entry name" value="DOT1"/>
    <property type="match status" value="1"/>
</dbReference>
<evidence type="ECO:0000256" key="9">
    <source>
        <dbReference type="ARBA" id="ARBA00029821"/>
    </source>
</evidence>
<protein>
    <recommendedName>
        <fullName evidence="3 11">Histone-lysine N-methyltransferase, H3 lysine-79 specific</fullName>
        <ecNumber evidence="2 11">2.1.1.360</ecNumber>
    </recommendedName>
    <alternativeName>
        <fullName evidence="9 11">Histone H3-K79 methyltransferase</fullName>
    </alternativeName>
</protein>
<dbReference type="InterPro" id="IPR029063">
    <property type="entry name" value="SAM-dependent_MTases_sf"/>
</dbReference>
<dbReference type="AlphaFoldDB" id="A0A2G5T2Y0"/>
<dbReference type="GO" id="GO:0000077">
    <property type="term" value="P:DNA damage checkpoint signaling"/>
    <property type="evidence" value="ECO:0007669"/>
    <property type="project" value="TreeGrafter"/>
</dbReference>
<dbReference type="STRING" id="1611254.A0A2G5T2Y0"/>
<feature type="compositionally biased region" description="Basic residues" evidence="12">
    <location>
        <begin position="156"/>
        <end position="173"/>
    </location>
</feature>
<keyword evidence="6 11" id="KW-0949">S-adenosyl-L-methionine</keyword>
<accession>A0A2G5T2Y0</accession>
<sequence length="563" mass="63787">MSLPLEPLTNFYYDPLPEDHQNLILLKNVDYYQPGVYSAQPLNALDSSLNAEKIVYTPIQMKPMEAQVDLEAAEDEELQPQLMELSIVSDTAADKELQSEPMEPQFDFDSAEHEELPQKPMEPQIDMDTAEDEDQEPTNVPEPAQPAPVSCGKNSRSSKKRTATSKNVKHAKSAKIDTGAEEKDEEKDNEARVAPSKNCELRTECQPSADGTDTDDSLVWSIEPVCENGLRLDLSSNEPNAASVIRTLFETIYEPVLATLRMDKINWEDVEGHEISQYLRVFNNKVKFFRRRNPSKVLLSKEDWRKEKSAQFRIICDMACRLAIPDQTVLNKHYKGFSNGTYGETSYEQFQSILDELKIEEGDTFVDVGSGIGQLVTFAAAYSKCAHVSGIEIEKVPADFATENGIQFERLMNHFGEQPQPFKLEKGDFKEEKHAEFLKHKAKIIFCNNYAFKPELMLKFREILGCCGSGTKIVVTKKLETTRSENGAAHDCFFTQMAETTLLKPTGTKTKANVSWTMKTIDYFLTILDLEEGIRKAELKAKEEEENRWARQTRSARSRAAKI</sequence>
<evidence type="ECO:0000256" key="12">
    <source>
        <dbReference type="SAM" id="MobiDB-lite"/>
    </source>
</evidence>
<dbReference type="GO" id="GO:0006281">
    <property type="term" value="P:DNA repair"/>
    <property type="evidence" value="ECO:0007669"/>
    <property type="project" value="TreeGrafter"/>
</dbReference>
<organism evidence="14 15">
    <name type="scientific">Caenorhabditis nigoni</name>
    <dbReference type="NCBI Taxonomy" id="1611254"/>
    <lineage>
        <taxon>Eukaryota</taxon>
        <taxon>Metazoa</taxon>
        <taxon>Ecdysozoa</taxon>
        <taxon>Nematoda</taxon>
        <taxon>Chromadorea</taxon>
        <taxon>Rhabditida</taxon>
        <taxon>Rhabditina</taxon>
        <taxon>Rhabditomorpha</taxon>
        <taxon>Rhabditoidea</taxon>
        <taxon>Rhabditidae</taxon>
        <taxon>Peloderinae</taxon>
        <taxon>Caenorhabditis</taxon>
    </lineage>
</organism>
<dbReference type="GO" id="GO:0035097">
    <property type="term" value="C:histone methyltransferase complex"/>
    <property type="evidence" value="ECO:0007669"/>
    <property type="project" value="UniProtKB-ARBA"/>
</dbReference>
<keyword evidence="5 11" id="KW-0808">Transferase</keyword>
<keyword evidence="8 11" id="KW-0539">Nucleus</keyword>
<dbReference type="FunFam" id="3.40.50.150:FF:000033">
    <property type="entry name" value="Histone-lysine N-methyltransferase, H3 lysine-79 specific"/>
    <property type="match status" value="1"/>
</dbReference>
<name>A0A2G5T2Y0_9PELO</name>
<dbReference type="Pfam" id="PF08123">
    <property type="entry name" value="DOT1"/>
    <property type="match status" value="1"/>
</dbReference>
<dbReference type="GO" id="GO:0032259">
    <property type="term" value="P:methylation"/>
    <property type="evidence" value="ECO:0007669"/>
    <property type="project" value="UniProtKB-KW"/>
</dbReference>
<dbReference type="OrthoDB" id="443402at2759"/>